<reference evidence="2 3" key="1">
    <citation type="journal article" date="2012" name="Genome Biol.">
        <title>Genome and low-iron response of an oceanic diatom adapted to chronic iron limitation.</title>
        <authorList>
            <person name="Lommer M."/>
            <person name="Specht M."/>
            <person name="Roy A.S."/>
            <person name="Kraemer L."/>
            <person name="Andreson R."/>
            <person name="Gutowska M.A."/>
            <person name="Wolf J."/>
            <person name="Bergner S.V."/>
            <person name="Schilhabel M.B."/>
            <person name="Klostermeier U.C."/>
            <person name="Beiko R.G."/>
            <person name="Rosenstiel P."/>
            <person name="Hippler M."/>
            <person name="Laroche J."/>
        </authorList>
    </citation>
    <scope>NUCLEOTIDE SEQUENCE [LARGE SCALE GENOMIC DNA]</scope>
    <source>
        <strain evidence="2 3">CCMP1005</strain>
    </source>
</reference>
<organism evidence="2 3">
    <name type="scientific">Thalassiosira oceanica</name>
    <name type="common">Marine diatom</name>
    <dbReference type="NCBI Taxonomy" id="159749"/>
    <lineage>
        <taxon>Eukaryota</taxon>
        <taxon>Sar</taxon>
        <taxon>Stramenopiles</taxon>
        <taxon>Ochrophyta</taxon>
        <taxon>Bacillariophyta</taxon>
        <taxon>Coscinodiscophyceae</taxon>
        <taxon>Thalassiosirophycidae</taxon>
        <taxon>Thalassiosirales</taxon>
        <taxon>Thalassiosiraceae</taxon>
        <taxon>Thalassiosira</taxon>
    </lineage>
</organism>
<proteinExistence type="predicted"/>
<protein>
    <submittedName>
        <fullName evidence="2">Uncharacterized protein</fullName>
    </submittedName>
</protein>
<dbReference type="EMBL" id="AGNL01047603">
    <property type="protein sequence ID" value="EJK46682.1"/>
    <property type="molecule type" value="Genomic_DNA"/>
</dbReference>
<evidence type="ECO:0000256" key="1">
    <source>
        <dbReference type="SAM" id="MobiDB-lite"/>
    </source>
</evidence>
<gene>
    <name evidence="2" type="ORF">THAOC_34635</name>
</gene>
<feature type="region of interest" description="Disordered" evidence="1">
    <location>
        <begin position="1"/>
        <end position="72"/>
    </location>
</feature>
<feature type="non-terminal residue" evidence="2">
    <location>
        <position position="1"/>
    </location>
</feature>
<dbReference type="AlphaFoldDB" id="K0RJ52"/>
<sequence>DLIGRPDPAVPAEAQDREGPCELQPDRDSGPRGPAPVRGPDDAPALRRAQAGEVRPRPVTAPARRPEHGVPI</sequence>
<accession>K0RJ52</accession>
<comment type="caution">
    <text evidence="2">The sequence shown here is derived from an EMBL/GenBank/DDBJ whole genome shotgun (WGS) entry which is preliminary data.</text>
</comment>
<evidence type="ECO:0000313" key="2">
    <source>
        <dbReference type="EMBL" id="EJK46682.1"/>
    </source>
</evidence>
<name>K0RJ52_THAOC</name>
<evidence type="ECO:0000313" key="3">
    <source>
        <dbReference type="Proteomes" id="UP000266841"/>
    </source>
</evidence>
<keyword evidence="3" id="KW-1185">Reference proteome</keyword>
<dbReference type="Proteomes" id="UP000266841">
    <property type="component" value="Unassembled WGS sequence"/>
</dbReference>
<feature type="compositionally biased region" description="Basic and acidic residues" evidence="1">
    <location>
        <begin position="14"/>
        <end position="30"/>
    </location>
</feature>